<keyword evidence="12" id="KW-1185">Reference proteome</keyword>
<gene>
    <name evidence="11" type="ORF">ABID49_001611</name>
</gene>
<evidence type="ECO:0000313" key="12">
    <source>
        <dbReference type="Proteomes" id="UP001549099"/>
    </source>
</evidence>
<dbReference type="GO" id="GO:0004366">
    <property type="term" value="F:glycerol-3-phosphate O-acyltransferase activity"/>
    <property type="evidence" value="ECO:0007669"/>
    <property type="project" value="UniProtKB-EC"/>
</dbReference>
<dbReference type="Proteomes" id="UP001549099">
    <property type="component" value="Unassembled WGS sequence"/>
</dbReference>
<keyword evidence="11" id="KW-0012">Acyltransferase</keyword>
<keyword evidence="2" id="KW-0444">Lipid biosynthesis</keyword>
<evidence type="ECO:0000256" key="1">
    <source>
        <dbReference type="ARBA" id="ARBA00022475"/>
    </source>
</evidence>
<keyword evidence="6" id="KW-0443">Lipid metabolism</keyword>
<protein>
    <submittedName>
        <fullName evidence="11">Glycerol-3-phosphate acyltransferase PlsY</fullName>
        <ecNumber evidence="11">2.3.1.15</ecNumber>
    </submittedName>
</protein>
<name>A0ABV2GBN7_9BACL</name>
<evidence type="ECO:0000256" key="4">
    <source>
        <dbReference type="ARBA" id="ARBA00022692"/>
    </source>
</evidence>
<keyword evidence="5 10" id="KW-1133">Transmembrane helix</keyword>
<keyword evidence="8" id="KW-0594">Phospholipid biosynthesis</keyword>
<evidence type="ECO:0000256" key="5">
    <source>
        <dbReference type="ARBA" id="ARBA00022989"/>
    </source>
</evidence>
<dbReference type="PANTHER" id="PTHR30309">
    <property type="entry name" value="INNER MEMBRANE PROTEIN YGIH"/>
    <property type="match status" value="1"/>
</dbReference>
<reference evidence="11 12" key="1">
    <citation type="submission" date="2024-06" db="EMBL/GenBank/DDBJ databases">
        <title>Genomic Encyclopedia of Type Strains, Phase IV (KMG-IV): sequencing the most valuable type-strain genomes for metagenomic binning, comparative biology and taxonomic classification.</title>
        <authorList>
            <person name="Goeker M."/>
        </authorList>
    </citation>
    <scope>NUCLEOTIDE SEQUENCE [LARGE SCALE GENOMIC DNA]</scope>
    <source>
        <strain evidence="11 12">DSM 26128</strain>
    </source>
</reference>
<keyword evidence="1" id="KW-1003">Cell membrane</keyword>
<evidence type="ECO:0000256" key="6">
    <source>
        <dbReference type="ARBA" id="ARBA00023098"/>
    </source>
</evidence>
<keyword evidence="3 11" id="KW-0808">Transferase</keyword>
<evidence type="ECO:0000256" key="10">
    <source>
        <dbReference type="SAM" id="Phobius"/>
    </source>
</evidence>
<dbReference type="Pfam" id="PF02660">
    <property type="entry name" value="G3P_acyltransf"/>
    <property type="match status" value="1"/>
</dbReference>
<evidence type="ECO:0000256" key="9">
    <source>
        <dbReference type="ARBA" id="ARBA00023264"/>
    </source>
</evidence>
<dbReference type="PANTHER" id="PTHR30309:SF0">
    <property type="entry name" value="GLYCEROL-3-PHOSPHATE ACYLTRANSFERASE-RELATED"/>
    <property type="match status" value="1"/>
</dbReference>
<dbReference type="RefSeq" id="WP_354197097.1">
    <property type="nucleotide sequence ID" value="NZ_JBEPLW010000011.1"/>
</dbReference>
<comment type="caution">
    <text evidence="11">The sequence shown here is derived from an EMBL/GenBank/DDBJ whole genome shotgun (WGS) entry which is preliminary data.</text>
</comment>
<proteinExistence type="predicted"/>
<dbReference type="EC" id="2.3.1.15" evidence="11"/>
<feature type="transmembrane region" description="Helical" evidence="10">
    <location>
        <begin position="6"/>
        <end position="25"/>
    </location>
</feature>
<feature type="transmembrane region" description="Helical" evidence="10">
    <location>
        <begin position="108"/>
        <end position="130"/>
    </location>
</feature>
<evidence type="ECO:0000256" key="7">
    <source>
        <dbReference type="ARBA" id="ARBA00023136"/>
    </source>
</evidence>
<dbReference type="SMART" id="SM01207">
    <property type="entry name" value="G3P_acyltransf"/>
    <property type="match status" value="1"/>
</dbReference>
<accession>A0ABV2GBN7</accession>
<feature type="transmembrane region" description="Helical" evidence="10">
    <location>
        <begin position="75"/>
        <end position="96"/>
    </location>
</feature>
<keyword evidence="4 10" id="KW-0812">Transmembrane</keyword>
<keyword evidence="9" id="KW-1208">Phospholipid metabolism</keyword>
<organism evidence="11 12">
    <name type="scientific">Bhargavaea ullalensis</name>
    <dbReference type="NCBI Taxonomy" id="1265685"/>
    <lineage>
        <taxon>Bacteria</taxon>
        <taxon>Bacillati</taxon>
        <taxon>Bacillota</taxon>
        <taxon>Bacilli</taxon>
        <taxon>Bacillales</taxon>
        <taxon>Caryophanaceae</taxon>
        <taxon>Bhargavaea</taxon>
    </lineage>
</organism>
<evidence type="ECO:0000256" key="2">
    <source>
        <dbReference type="ARBA" id="ARBA00022516"/>
    </source>
</evidence>
<evidence type="ECO:0000256" key="8">
    <source>
        <dbReference type="ARBA" id="ARBA00023209"/>
    </source>
</evidence>
<feature type="transmembrane region" description="Helical" evidence="10">
    <location>
        <begin position="46"/>
        <end position="69"/>
    </location>
</feature>
<evidence type="ECO:0000313" key="11">
    <source>
        <dbReference type="EMBL" id="MET3575705.1"/>
    </source>
</evidence>
<evidence type="ECO:0000256" key="3">
    <source>
        <dbReference type="ARBA" id="ARBA00022679"/>
    </source>
</evidence>
<feature type="transmembrane region" description="Helical" evidence="10">
    <location>
        <begin position="136"/>
        <end position="153"/>
    </location>
</feature>
<sequence length="184" mass="18959">MKTVAYLATCWLVGTFMAAVAVGRLKGADPRTAGSGNPGARNAGRLFGITGFLAVFLVDALKGAAPVIAGRALGMPEALVAAGGLMAVSGHVLPLFGRKGGKGVSTFLGAALAFSPVTVVGLIIGTAAAWLPYRNAVLAMPAGFAAWTLALLFNGRLDDSWPLLIAASLVLIRHRDDFRETLDR</sequence>
<dbReference type="EMBL" id="JBEPLW010000011">
    <property type="protein sequence ID" value="MET3575705.1"/>
    <property type="molecule type" value="Genomic_DNA"/>
</dbReference>
<dbReference type="InterPro" id="IPR003811">
    <property type="entry name" value="G3P_acylTferase_PlsY"/>
</dbReference>
<keyword evidence="7 10" id="KW-0472">Membrane</keyword>